<gene>
    <name evidence="1" type="ORF">Pla52n_44010</name>
</gene>
<dbReference type="OrthoDB" id="246589at2"/>
<dbReference type="Proteomes" id="UP000320176">
    <property type="component" value="Unassembled WGS sequence"/>
</dbReference>
<name>A0A5C6AMY6_9BACT</name>
<dbReference type="AlphaFoldDB" id="A0A5C6AMY6"/>
<protein>
    <submittedName>
        <fullName evidence="1">Uncharacterized protein</fullName>
    </submittedName>
</protein>
<accession>A0A5C6AMY6</accession>
<dbReference type="RefSeq" id="WP_146521539.1">
    <property type="nucleotide sequence ID" value="NZ_CP151726.1"/>
</dbReference>
<keyword evidence="2" id="KW-1185">Reference proteome</keyword>
<proteinExistence type="predicted"/>
<organism evidence="1 2">
    <name type="scientific">Stieleria varia</name>
    <dbReference type="NCBI Taxonomy" id="2528005"/>
    <lineage>
        <taxon>Bacteria</taxon>
        <taxon>Pseudomonadati</taxon>
        <taxon>Planctomycetota</taxon>
        <taxon>Planctomycetia</taxon>
        <taxon>Pirellulales</taxon>
        <taxon>Pirellulaceae</taxon>
        <taxon>Stieleria</taxon>
    </lineage>
</organism>
<evidence type="ECO:0000313" key="2">
    <source>
        <dbReference type="Proteomes" id="UP000320176"/>
    </source>
</evidence>
<sequence length="431" mass="49092">MINVDAPKPRVLSLRTTRDHRRGWVISALFAATNLKQPTSVYASNGSLNSFGERIPMSPSIIEHLTQPEIDVSTYVRRKRIALAHEISGRTKLYLDTKYWALLRDVRLGRSNCSDTKKLLRVVETRVADGSLICPLNADIYFEVMKQDDEQTLMATARLIDDLSLGVCMLPIMQRIELEVFHFVESSRKSQNAVHDLNELVWTKTAYVLGFVTPDCYEMPDDINMAMQKSFADHMWTLGLEDMLNVMGPDKAAAKKSPFEDISGNLNAGKFAHIDEHSSFKGVFLSEVQGILDVHNETFCDLFQYIYKRDTGNALTEAEQQDMSSGQMLANMIYHAFRLNKVTHQFPSLRIGAGLHAALRWDKNRKYKPNDLFDFRHAIAALPYCDLFFTERALHHLIQDGNLKFDEYFNCKTAHKPADALTLMLMETDGK</sequence>
<reference evidence="1 2" key="1">
    <citation type="submission" date="2019-02" db="EMBL/GenBank/DDBJ databases">
        <title>Deep-cultivation of Planctomycetes and their phenomic and genomic characterization uncovers novel biology.</title>
        <authorList>
            <person name="Wiegand S."/>
            <person name="Jogler M."/>
            <person name="Boedeker C."/>
            <person name="Pinto D."/>
            <person name="Vollmers J."/>
            <person name="Rivas-Marin E."/>
            <person name="Kohn T."/>
            <person name="Peeters S.H."/>
            <person name="Heuer A."/>
            <person name="Rast P."/>
            <person name="Oberbeckmann S."/>
            <person name="Bunk B."/>
            <person name="Jeske O."/>
            <person name="Meyerdierks A."/>
            <person name="Storesund J.E."/>
            <person name="Kallscheuer N."/>
            <person name="Luecker S."/>
            <person name="Lage O.M."/>
            <person name="Pohl T."/>
            <person name="Merkel B.J."/>
            <person name="Hornburger P."/>
            <person name="Mueller R.-W."/>
            <person name="Bruemmer F."/>
            <person name="Labrenz M."/>
            <person name="Spormann A.M."/>
            <person name="Op Den Camp H."/>
            <person name="Overmann J."/>
            <person name="Amann R."/>
            <person name="Jetten M.S.M."/>
            <person name="Mascher T."/>
            <person name="Medema M.H."/>
            <person name="Devos D.P."/>
            <person name="Kaster A.-K."/>
            <person name="Ovreas L."/>
            <person name="Rohde M."/>
            <person name="Galperin M.Y."/>
            <person name="Jogler C."/>
        </authorList>
    </citation>
    <scope>NUCLEOTIDE SEQUENCE [LARGE SCALE GENOMIC DNA]</scope>
    <source>
        <strain evidence="1 2">Pla52n</strain>
    </source>
</reference>
<comment type="caution">
    <text evidence="1">The sequence shown here is derived from an EMBL/GenBank/DDBJ whole genome shotgun (WGS) entry which is preliminary data.</text>
</comment>
<dbReference type="EMBL" id="SJPN01000005">
    <property type="protein sequence ID" value="TWU01030.1"/>
    <property type="molecule type" value="Genomic_DNA"/>
</dbReference>
<evidence type="ECO:0000313" key="1">
    <source>
        <dbReference type="EMBL" id="TWU01030.1"/>
    </source>
</evidence>